<evidence type="ECO:0000256" key="2">
    <source>
        <dbReference type="ARBA" id="ARBA00005695"/>
    </source>
</evidence>
<dbReference type="Proteomes" id="UP001500731">
    <property type="component" value="Unassembled WGS sequence"/>
</dbReference>
<keyword evidence="4 5" id="KW-0732">Signal</keyword>
<dbReference type="RefSeq" id="WP_345183423.1">
    <property type="nucleotide sequence ID" value="NZ_BAABGP010000003.1"/>
</dbReference>
<accession>A0ABP8P294</accession>
<dbReference type="PANTHER" id="PTHR30290:SF10">
    <property type="entry name" value="PERIPLASMIC OLIGOPEPTIDE-BINDING PROTEIN-RELATED"/>
    <property type="match status" value="1"/>
</dbReference>
<evidence type="ECO:0000256" key="1">
    <source>
        <dbReference type="ARBA" id="ARBA00004196"/>
    </source>
</evidence>
<dbReference type="PIRSF" id="PIRSF002741">
    <property type="entry name" value="MppA"/>
    <property type="match status" value="1"/>
</dbReference>
<comment type="caution">
    <text evidence="7">The sequence shown here is derived from an EMBL/GenBank/DDBJ whole genome shotgun (WGS) entry which is preliminary data.</text>
</comment>
<keyword evidence="3" id="KW-0813">Transport</keyword>
<dbReference type="Gene3D" id="3.90.76.10">
    <property type="entry name" value="Dipeptide-binding Protein, Domain 1"/>
    <property type="match status" value="1"/>
</dbReference>
<feature type="signal peptide" evidence="5">
    <location>
        <begin position="1"/>
        <end position="26"/>
    </location>
</feature>
<evidence type="ECO:0000256" key="5">
    <source>
        <dbReference type="SAM" id="SignalP"/>
    </source>
</evidence>
<gene>
    <name evidence="7" type="ORF">GCM10023171_01900</name>
</gene>
<dbReference type="EMBL" id="BAABGP010000003">
    <property type="protein sequence ID" value="GAA4478162.1"/>
    <property type="molecule type" value="Genomic_DNA"/>
</dbReference>
<protein>
    <recommendedName>
        <fullName evidence="6">Solute-binding protein family 5 domain-containing protein</fullName>
    </recommendedName>
</protein>
<evidence type="ECO:0000313" key="7">
    <source>
        <dbReference type="EMBL" id="GAA4478162.1"/>
    </source>
</evidence>
<dbReference type="InterPro" id="IPR000914">
    <property type="entry name" value="SBP_5_dom"/>
</dbReference>
<evidence type="ECO:0000256" key="4">
    <source>
        <dbReference type="ARBA" id="ARBA00022729"/>
    </source>
</evidence>
<dbReference type="SUPFAM" id="SSF53850">
    <property type="entry name" value="Periplasmic binding protein-like II"/>
    <property type="match status" value="1"/>
</dbReference>
<dbReference type="InterPro" id="IPR039424">
    <property type="entry name" value="SBP_5"/>
</dbReference>
<name>A0ABP8P294_9MICO</name>
<feature type="chain" id="PRO_5045038795" description="Solute-binding protein family 5 domain-containing protein" evidence="5">
    <location>
        <begin position="27"/>
        <end position="535"/>
    </location>
</feature>
<dbReference type="PANTHER" id="PTHR30290">
    <property type="entry name" value="PERIPLASMIC BINDING COMPONENT OF ABC TRANSPORTER"/>
    <property type="match status" value="1"/>
</dbReference>
<dbReference type="PROSITE" id="PS51257">
    <property type="entry name" value="PROKAR_LIPOPROTEIN"/>
    <property type="match status" value="1"/>
</dbReference>
<proteinExistence type="inferred from homology"/>
<evidence type="ECO:0000259" key="6">
    <source>
        <dbReference type="Pfam" id="PF00496"/>
    </source>
</evidence>
<organism evidence="7 8">
    <name type="scientific">Microbacterium panaciterrae</name>
    <dbReference type="NCBI Taxonomy" id="985759"/>
    <lineage>
        <taxon>Bacteria</taxon>
        <taxon>Bacillati</taxon>
        <taxon>Actinomycetota</taxon>
        <taxon>Actinomycetes</taxon>
        <taxon>Micrococcales</taxon>
        <taxon>Microbacteriaceae</taxon>
        <taxon>Microbacterium</taxon>
    </lineage>
</organism>
<dbReference type="Pfam" id="PF00496">
    <property type="entry name" value="SBP_bac_5"/>
    <property type="match status" value="1"/>
</dbReference>
<dbReference type="Gene3D" id="3.10.105.10">
    <property type="entry name" value="Dipeptide-binding Protein, Domain 3"/>
    <property type="match status" value="1"/>
</dbReference>
<sequence>MIKTRRKFAVAAVGIAAVITISGCTATQSGPSTTKPAVPHTAVMVVPSVPDNLTIFPYGGNASQTVLTGLGSQLANYDVNCKNPVPGKVVGKLAESITLSADLKSIEVKLRPLKSQAGNTLSTDDVIWSFTQYGFVIQPVLKSSFARSGYDVDNLITKIDDRTFRFNLKSFQSTALDALQNPLAYIYDSVAAKTHATAEDPVAQKWLFTNLADYSGWKLDAFTPGQSLTVTSDPAWGGPSRVVTKVALKGVPDDTTRQQLLETGEAQVAVGFQPSQFRALSAKKGIDIQECASLNMDNLMFSTREAPLNDVRVRTAISMAIDRAQIAKGAYSDYATPAVSSFNKAFGFGQYGTAYTYDPAKAKKLLAEAGYPQGFDLTLTYGPSRPGPVTAKSSVLIQAMLAEVGIKAKLEVIASPTQLTDVMYTTHLYQSALYGEPIAIADPAWLAYVKFGTSPNNSGTFWKSPAVLDLLSQVSAIPAKDADARKALFKQIAKIGDTELPLIELVETPYVIATNGMPSGTPMPNGQLAWSAFGK</sequence>
<comment type="similarity">
    <text evidence="2">Belongs to the bacterial solute-binding protein 5 family.</text>
</comment>
<keyword evidence="8" id="KW-1185">Reference proteome</keyword>
<dbReference type="Gene3D" id="3.40.190.10">
    <property type="entry name" value="Periplasmic binding protein-like II"/>
    <property type="match status" value="1"/>
</dbReference>
<evidence type="ECO:0000256" key="3">
    <source>
        <dbReference type="ARBA" id="ARBA00022448"/>
    </source>
</evidence>
<comment type="subcellular location">
    <subcellularLocation>
        <location evidence="1">Cell envelope</location>
    </subcellularLocation>
</comment>
<feature type="domain" description="Solute-binding protein family 5" evidence="6">
    <location>
        <begin position="88"/>
        <end position="443"/>
    </location>
</feature>
<reference evidence="8" key="1">
    <citation type="journal article" date="2019" name="Int. J. Syst. Evol. Microbiol.">
        <title>The Global Catalogue of Microorganisms (GCM) 10K type strain sequencing project: providing services to taxonomists for standard genome sequencing and annotation.</title>
        <authorList>
            <consortium name="The Broad Institute Genomics Platform"/>
            <consortium name="The Broad Institute Genome Sequencing Center for Infectious Disease"/>
            <person name="Wu L."/>
            <person name="Ma J."/>
        </authorList>
    </citation>
    <scope>NUCLEOTIDE SEQUENCE [LARGE SCALE GENOMIC DNA]</scope>
    <source>
        <strain evidence="8">JCM 17839</strain>
    </source>
</reference>
<evidence type="ECO:0000313" key="8">
    <source>
        <dbReference type="Proteomes" id="UP001500731"/>
    </source>
</evidence>
<dbReference type="InterPro" id="IPR030678">
    <property type="entry name" value="Peptide/Ni-bd"/>
</dbReference>